<dbReference type="InterPro" id="IPR003661">
    <property type="entry name" value="HisK_dim/P_dom"/>
</dbReference>
<keyword evidence="6" id="KW-0808">Transferase</keyword>
<name>A0ABS8G4B7_9ALTE</name>
<dbReference type="SUPFAM" id="SSF55874">
    <property type="entry name" value="ATPase domain of HSP90 chaperone/DNA topoisomerase II/histidine kinase"/>
    <property type="match status" value="1"/>
</dbReference>
<dbReference type="PRINTS" id="PR00344">
    <property type="entry name" value="BCTRLSENSOR"/>
</dbReference>
<dbReference type="PROSITE" id="PS50109">
    <property type="entry name" value="HIS_KIN"/>
    <property type="match status" value="1"/>
</dbReference>
<feature type="coiled-coil region" evidence="4">
    <location>
        <begin position="246"/>
        <end position="287"/>
    </location>
</feature>
<dbReference type="EC" id="2.7.13.3" evidence="2"/>
<evidence type="ECO:0000313" key="7">
    <source>
        <dbReference type="Proteomes" id="UP001520878"/>
    </source>
</evidence>
<dbReference type="PANTHER" id="PTHR43065:SF42">
    <property type="entry name" value="TWO-COMPONENT SENSOR PPRA"/>
    <property type="match status" value="1"/>
</dbReference>
<dbReference type="GO" id="GO:0016301">
    <property type="term" value="F:kinase activity"/>
    <property type="evidence" value="ECO:0007669"/>
    <property type="project" value="UniProtKB-KW"/>
</dbReference>
<evidence type="ECO:0000313" key="6">
    <source>
        <dbReference type="EMBL" id="MCC2615434.1"/>
    </source>
</evidence>
<dbReference type="InterPro" id="IPR003594">
    <property type="entry name" value="HATPase_dom"/>
</dbReference>
<keyword evidence="7" id="KW-1185">Reference proteome</keyword>
<protein>
    <recommendedName>
        <fullName evidence="2">histidine kinase</fullName>
        <ecNumber evidence="2">2.7.13.3</ecNumber>
    </recommendedName>
</protein>
<dbReference type="CDD" id="cd00082">
    <property type="entry name" value="HisKA"/>
    <property type="match status" value="1"/>
</dbReference>
<dbReference type="SMART" id="SM00387">
    <property type="entry name" value="HATPase_c"/>
    <property type="match status" value="1"/>
</dbReference>
<evidence type="ECO:0000259" key="5">
    <source>
        <dbReference type="PROSITE" id="PS50109"/>
    </source>
</evidence>
<dbReference type="Gene3D" id="3.30.565.10">
    <property type="entry name" value="Histidine kinase-like ATPase, C-terminal domain"/>
    <property type="match status" value="1"/>
</dbReference>
<proteinExistence type="predicted"/>
<keyword evidence="6" id="KW-0418">Kinase</keyword>
<accession>A0ABS8G4B7</accession>
<comment type="catalytic activity">
    <reaction evidence="1">
        <text>ATP + protein L-histidine = ADP + protein N-phospho-L-histidine.</text>
        <dbReference type="EC" id="2.7.13.3"/>
    </reaction>
</comment>
<evidence type="ECO:0000256" key="4">
    <source>
        <dbReference type="SAM" id="Coils"/>
    </source>
</evidence>
<dbReference type="InterPro" id="IPR036890">
    <property type="entry name" value="HATPase_C_sf"/>
</dbReference>
<dbReference type="InterPro" id="IPR003018">
    <property type="entry name" value="GAF"/>
</dbReference>
<dbReference type="SMART" id="SM00065">
    <property type="entry name" value="GAF"/>
    <property type="match status" value="1"/>
</dbReference>
<dbReference type="Pfam" id="PF02518">
    <property type="entry name" value="HATPase_c"/>
    <property type="match status" value="1"/>
</dbReference>
<dbReference type="Gene3D" id="3.30.450.40">
    <property type="match status" value="1"/>
</dbReference>
<organism evidence="6 7">
    <name type="scientific">Fluctibacter halophilus</name>
    <dbReference type="NCBI Taxonomy" id="226011"/>
    <lineage>
        <taxon>Bacteria</taxon>
        <taxon>Pseudomonadati</taxon>
        <taxon>Pseudomonadota</taxon>
        <taxon>Gammaproteobacteria</taxon>
        <taxon>Alteromonadales</taxon>
        <taxon>Alteromonadaceae</taxon>
        <taxon>Fluctibacter</taxon>
    </lineage>
</organism>
<dbReference type="Pfam" id="PF01590">
    <property type="entry name" value="GAF"/>
    <property type="match status" value="1"/>
</dbReference>
<dbReference type="Gene3D" id="1.10.287.130">
    <property type="match status" value="1"/>
</dbReference>
<comment type="caution">
    <text evidence="6">The sequence shown here is derived from an EMBL/GenBank/DDBJ whole genome shotgun (WGS) entry which is preliminary data.</text>
</comment>
<dbReference type="InterPro" id="IPR005467">
    <property type="entry name" value="His_kinase_dom"/>
</dbReference>
<keyword evidence="4" id="KW-0175">Coiled coil</keyword>
<gene>
    <name evidence="6" type="ORF">LJ739_04170</name>
</gene>
<evidence type="ECO:0000256" key="2">
    <source>
        <dbReference type="ARBA" id="ARBA00012438"/>
    </source>
</evidence>
<dbReference type="SUPFAM" id="SSF46579">
    <property type="entry name" value="Prefoldin"/>
    <property type="match status" value="1"/>
</dbReference>
<evidence type="ECO:0000256" key="3">
    <source>
        <dbReference type="ARBA" id="ARBA00022553"/>
    </source>
</evidence>
<dbReference type="Proteomes" id="UP001520878">
    <property type="component" value="Unassembled WGS sequence"/>
</dbReference>
<feature type="coiled-coil region" evidence="4">
    <location>
        <begin position="162"/>
        <end position="196"/>
    </location>
</feature>
<dbReference type="EMBL" id="JAJEWP010000001">
    <property type="protein sequence ID" value="MCC2615434.1"/>
    <property type="molecule type" value="Genomic_DNA"/>
</dbReference>
<dbReference type="RefSeq" id="WP_229157334.1">
    <property type="nucleotide sequence ID" value="NZ_JAJEWP010000001.1"/>
</dbReference>
<keyword evidence="3" id="KW-0597">Phosphoprotein</keyword>
<dbReference type="PANTHER" id="PTHR43065">
    <property type="entry name" value="SENSOR HISTIDINE KINASE"/>
    <property type="match status" value="1"/>
</dbReference>
<feature type="domain" description="Histidine kinase" evidence="5">
    <location>
        <begin position="223"/>
        <end position="455"/>
    </location>
</feature>
<dbReference type="InterPro" id="IPR004358">
    <property type="entry name" value="Sig_transdc_His_kin-like_C"/>
</dbReference>
<dbReference type="SUPFAM" id="SSF55781">
    <property type="entry name" value="GAF domain-like"/>
    <property type="match status" value="1"/>
</dbReference>
<evidence type="ECO:0000256" key="1">
    <source>
        <dbReference type="ARBA" id="ARBA00000085"/>
    </source>
</evidence>
<dbReference type="InterPro" id="IPR029016">
    <property type="entry name" value="GAF-like_dom_sf"/>
</dbReference>
<sequence>MRSDLENVLLNVSMHPDIDSGDMVAANTVILNAVIEGLSLQRVGIWLWEGKRQGIVCQQLIDTYHATSSENLRLERADFPDYFTALDTQRSILADDAHQHPATRAFSENYLTPLNIAAMLDVPIRHHGDMIGIICCEHIGCARQWQTDEATFVAALADLYGRALTACEREQYQRQLETLNQQLEERIQERTQALQDNLNYLKETQKKLIESEKLAALGSLVAGVAHEVNTPLGVAITASTTASEVLKQLSKQLDTQTLTRRNMENQLAQLNETQDVLQRNLSRAAELISHFKNTAVDQNRFDVMEIELVGYVNSTLQSLRPVTKKQQVTFDVQGSAPIAMRTLPGALAQIFTNLVINASKHAFNPPVEAPVITITLSQQGEQVMITFADNGNGMAPEVLKHALEPFFTTQRHSGGTGLGLSIVHNLVTQTLEGSISLTSEQGQGTRFDIRLPRVLVPKERRAVEVPQMAHRSS</sequence>
<reference evidence="6 7" key="1">
    <citation type="submission" date="2021-10" db="EMBL/GenBank/DDBJ databases">
        <title>Draft genome of Aestuariibacter halophilus JC2043.</title>
        <authorList>
            <person name="Emsley S.A."/>
            <person name="Pfannmuller K.M."/>
            <person name="Ushijima B."/>
            <person name="Saw J.H."/>
            <person name="Videau P."/>
        </authorList>
    </citation>
    <scope>NUCLEOTIDE SEQUENCE [LARGE SCALE GENOMIC DNA]</scope>
    <source>
        <strain evidence="6 7">JC2043</strain>
    </source>
</reference>